<feature type="domain" description="2EXR" evidence="1">
    <location>
        <begin position="24"/>
        <end position="115"/>
    </location>
</feature>
<protein>
    <submittedName>
        <fullName evidence="2">Acyl oxidase</fullName>
    </submittedName>
</protein>
<keyword evidence="3" id="KW-1185">Reference proteome</keyword>
<dbReference type="PANTHER" id="PTHR35910">
    <property type="entry name" value="2EXR DOMAIN-CONTAINING PROTEIN"/>
    <property type="match status" value="1"/>
</dbReference>
<dbReference type="PANTHER" id="PTHR35910:SF6">
    <property type="entry name" value="2EXR DOMAIN-CONTAINING PROTEIN"/>
    <property type="match status" value="1"/>
</dbReference>
<accession>A0ABR2JJJ1</accession>
<proteinExistence type="predicted"/>
<sequence>MTPTYPTSLFEAHFSHAVPRDAGFPSFSKLPIELRRLIWTKWLQQQRFITIKIIPDTESGDEYAIEAARRYRHNKLLRVCREARTAALEFFSLRIPCTNFDTLVPLYFNPEYDILYIDQANYDGLAWFADLLPKLTTYDSRGVGVLNLAIDRHLLSDVSEDLKKLKKKKPTRKAFAEAVSNLQQVWCMVVEQPNIRAMAGALDWLGAKVHHNRAVPVFPLLQTFGRLPDLDPRPIEMDLGHLATFYHPQELVDGWRQIETDLGISRKEPLDLRVLVAADATYWSDTQEPVVNRATAQTFLEEEERRFREDICTIFDEPVPYWGEYLDKQEWEGLRGRLQDAVGFWLFTADAFDQLPDDGTTTLKRTRDLRMHPPELCVFDLN</sequence>
<evidence type="ECO:0000259" key="1">
    <source>
        <dbReference type="Pfam" id="PF20150"/>
    </source>
</evidence>
<dbReference type="Proteomes" id="UP001390339">
    <property type="component" value="Unassembled WGS sequence"/>
</dbReference>
<dbReference type="Pfam" id="PF20150">
    <property type="entry name" value="2EXR"/>
    <property type="match status" value="1"/>
</dbReference>
<comment type="caution">
    <text evidence="2">The sequence shown here is derived from an EMBL/GenBank/DDBJ whole genome shotgun (WGS) entry which is preliminary data.</text>
</comment>
<name>A0ABR2JJJ1_9PEZI</name>
<gene>
    <name evidence="2" type="ORF">PGQ11_002733</name>
</gene>
<dbReference type="EMBL" id="JAPCWZ010000002">
    <property type="protein sequence ID" value="KAK8877787.1"/>
    <property type="molecule type" value="Genomic_DNA"/>
</dbReference>
<organism evidence="2 3">
    <name type="scientific">Apiospora arundinis</name>
    <dbReference type="NCBI Taxonomy" id="335852"/>
    <lineage>
        <taxon>Eukaryota</taxon>
        <taxon>Fungi</taxon>
        <taxon>Dikarya</taxon>
        <taxon>Ascomycota</taxon>
        <taxon>Pezizomycotina</taxon>
        <taxon>Sordariomycetes</taxon>
        <taxon>Xylariomycetidae</taxon>
        <taxon>Amphisphaeriales</taxon>
        <taxon>Apiosporaceae</taxon>
        <taxon>Apiospora</taxon>
    </lineage>
</organism>
<evidence type="ECO:0000313" key="2">
    <source>
        <dbReference type="EMBL" id="KAK8877787.1"/>
    </source>
</evidence>
<reference evidence="2 3" key="1">
    <citation type="journal article" date="2024" name="IMA Fungus">
        <title>Apiospora arundinis, a panoply of carbohydrate-active enzymes and secondary metabolites.</title>
        <authorList>
            <person name="Sorensen T."/>
            <person name="Petersen C."/>
            <person name="Muurmann A.T."/>
            <person name="Christiansen J.V."/>
            <person name="Brundto M.L."/>
            <person name="Overgaard C.K."/>
            <person name="Boysen A.T."/>
            <person name="Wollenberg R.D."/>
            <person name="Larsen T.O."/>
            <person name="Sorensen J.L."/>
            <person name="Nielsen K.L."/>
            <person name="Sondergaard T.E."/>
        </authorList>
    </citation>
    <scope>NUCLEOTIDE SEQUENCE [LARGE SCALE GENOMIC DNA]</scope>
    <source>
        <strain evidence="2 3">AAU 773</strain>
    </source>
</reference>
<dbReference type="InterPro" id="IPR045518">
    <property type="entry name" value="2EXR"/>
</dbReference>
<evidence type="ECO:0000313" key="3">
    <source>
        <dbReference type="Proteomes" id="UP001390339"/>
    </source>
</evidence>